<dbReference type="AlphaFoldDB" id="A0AAD5JMM3"/>
<keyword evidence="7" id="KW-0430">Lectin</keyword>
<evidence type="ECO:0000256" key="18">
    <source>
        <dbReference type="PIRNR" id="PIRNR000641"/>
    </source>
</evidence>
<keyword evidence="14" id="KW-0675">Receptor</keyword>
<dbReference type="SMART" id="SM00108">
    <property type="entry name" value="B_lectin"/>
    <property type="match status" value="1"/>
</dbReference>
<dbReference type="FunFam" id="3.30.200.20:FF:000059">
    <property type="entry name" value="S-receptor-like serine/threonine-protein kinase"/>
    <property type="match status" value="1"/>
</dbReference>
<evidence type="ECO:0000259" key="23">
    <source>
        <dbReference type="PROSITE" id="PS50927"/>
    </source>
</evidence>
<evidence type="ECO:0000256" key="12">
    <source>
        <dbReference type="ARBA" id="ARBA00023136"/>
    </source>
</evidence>
<keyword evidence="3" id="KW-0245">EGF-like domain</keyword>
<comment type="caution">
    <text evidence="24">The sequence shown here is derived from an EMBL/GenBank/DDBJ whole genome shotgun (WGS) entry which is preliminary data.</text>
</comment>
<comment type="catalytic activity">
    <reaction evidence="16 18">
        <text>L-threonyl-[protein] + ATP = O-phospho-L-threonyl-[protein] + ADP + H(+)</text>
        <dbReference type="Rhea" id="RHEA:46608"/>
        <dbReference type="Rhea" id="RHEA-COMP:11060"/>
        <dbReference type="Rhea" id="RHEA-COMP:11605"/>
        <dbReference type="ChEBI" id="CHEBI:15378"/>
        <dbReference type="ChEBI" id="CHEBI:30013"/>
        <dbReference type="ChEBI" id="CHEBI:30616"/>
        <dbReference type="ChEBI" id="CHEBI:61977"/>
        <dbReference type="ChEBI" id="CHEBI:456216"/>
        <dbReference type="EC" id="2.7.11.1"/>
    </reaction>
</comment>
<comment type="subcellular location">
    <subcellularLocation>
        <location evidence="1">Membrane</location>
        <topology evidence="1">Single-pass type I membrane protein</topology>
    </subcellularLocation>
</comment>
<feature type="domain" description="Bulb-type lectin" evidence="23">
    <location>
        <begin position="27"/>
        <end position="145"/>
    </location>
</feature>
<evidence type="ECO:0000259" key="22">
    <source>
        <dbReference type="PROSITE" id="PS50011"/>
    </source>
</evidence>
<evidence type="ECO:0000256" key="20">
    <source>
        <dbReference type="SAM" id="Phobius"/>
    </source>
</evidence>
<dbReference type="PROSITE" id="PS50011">
    <property type="entry name" value="PROTEIN_KINASE_DOM"/>
    <property type="match status" value="1"/>
</dbReference>
<evidence type="ECO:0000256" key="19">
    <source>
        <dbReference type="PROSITE-ProRule" id="PRU10141"/>
    </source>
</evidence>
<dbReference type="Pfam" id="PF01453">
    <property type="entry name" value="B_lectin"/>
    <property type="match status" value="1"/>
</dbReference>
<dbReference type="FunFam" id="2.90.10.10:FF:000013">
    <property type="entry name" value="G-type lectin S-receptor-like serine/threonine-protein kinase LECRK1"/>
    <property type="match status" value="1"/>
</dbReference>
<dbReference type="SMART" id="SM00220">
    <property type="entry name" value="S_TKc"/>
    <property type="match status" value="1"/>
</dbReference>
<dbReference type="InterPro" id="IPR008271">
    <property type="entry name" value="Ser/Thr_kinase_AS"/>
</dbReference>
<keyword evidence="10 18" id="KW-0067">ATP-binding</keyword>
<dbReference type="PIRSF" id="PIRSF000641">
    <property type="entry name" value="SRK"/>
    <property type="match status" value="1"/>
</dbReference>
<evidence type="ECO:0000256" key="6">
    <source>
        <dbReference type="ARBA" id="ARBA00022729"/>
    </source>
</evidence>
<dbReference type="PANTHER" id="PTHR47976:SF62">
    <property type="entry name" value="RECEPTOR-LIKE SERINE_THREONINE-PROTEIN KINASE"/>
    <property type="match status" value="1"/>
</dbReference>
<keyword evidence="4 18" id="KW-0808">Transferase</keyword>
<dbReference type="Gene3D" id="2.90.10.30">
    <property type="match status" value="1"/>
</dbReference>
<feature type="binding site" evidence="19">
    <location>
        <position position="522"/>
    </location>
    <ligand>
        <name>ATP</name>
        <dbReference type="ChEBI" id="CHEBI:30616"/>
    </ligand>
</feature>
<keyword evidence="8 18" id="KW-0547">Nucleotide-binding</keyword>
<evidence type="ECO:0000256" key="16">
    <source>
        <dbReference type="ARBA" id="ARBA00047899"/>
    </source>
</evidence>
<sequence>MAATKILVCSLLFAFSLSSFAQETTDRIELGSSITAGSNSSWQSPSGDFAFGFYPLANGQFLAGIWFDKISARTVVWSANRDDPAQIGSTINLTLNGQLVLTHSNGTEFFIGGNGTSTASSALLQDNGNLVLLDSSSKTIWQSFDSPTDTILLGQVLAMGTKLYSNANGAIDFSTGQYRLEIQMDGNLVLSAFRFAERGYWNSITAGKQNVSLIFNQSTALMYIVNDTGIISSMTKEVPTPIEDHYHRATISDYGNLQQWVYNNRGGNQWTLVWQAISEPCIVNTICGVFGFCSSPDNKEVNCKCLPGYSPLDPNNPSRGCYPNVMVDFCDANSTASDFAIEVIDNADFPSEGYADMSHFRTTDVNECEKAVMDDCLCAAGVWYDSSCTKKRLPLLNARRSNPSTDNRVAFIKVPKRGGIQEPHKKDSPSWVVLLAAFLSCSVLALIFGIAVVYYHPLTQPYIHGQPSAKPKSVEINLKAFSFQELREATNDFKNRIGRGGFSTVYTGVLTLDGEEVEVAVKQLEKVIEQGDKDFLTEVQVIGLTHHKNLVRLIGFCNEHKHRLLVYELMKNGTLSSFLFADENRSWDHRIEIVFGIARGLLYLHEECEPQIIHCDIKPQNVLLDNNCKAKIADFGLAKLLKKDQTRTSTVVRGTMGYMAPEWLKNVPVTAKVDVYSFGVLLLEIIFCRKHVELHRVTEELHQVDQGTQVEDMILVDWVLYCVKAGNLRSIVSHDLEVLGDFKRFETMTMIGLWCICSNPTLRPSMKKVIQMLEGTVEVGVPPEVDAQIS</sequence>
<evidence type="ECO:0000256" key="8">
    <source>
        <dbReference type="ARBA" id="ARBA00022741"/>
    </source>
</evidence>
<dbReference type="SUPFAM" id="SSF56112">
    <property type="entry name" value="Protein kinase-like (PK-like)"/>
    <property type="match status" value="1"/>
</dbReference>
<dbReference type="Pfam" id="PF00954">
    <property type="entry name" value="S_locus_glycop"/>
    <property type="match status" value="1"/>
</dbReference>
<keyword evidence="6 21" id="KW-0732">Signal</keyword>
<organism evidence="24 25">
    <name type="scientific">Acer negundo</name>
    <name type="common">Box elder</name>
    <dbReference type="NCBI Taxonomy" id="4023"/>
    <lineage>
        <taxon>Eukaryota</taxon>
        <taxon>Viridiplantae</taxon>
        <taxon>Streptophyta</taxon>
        <taxon>Embryophyta</taxon>
        <taxon>Tracheophyta</taxon>
        <taxon>Spermatophyta</taxon>
        <taxon>Magnoliopsida</taxon>
        <taxon>eudicotyledons</taxon>
        <taxon>Gunneridae</taxon>
        <taxon>Pentapetalae</taxon>
        <taxon>rosids</taxon>
        <taxon>malvids</taxon>
        <taxon>Sapindales</taxon>
        <taxon>Sapindaceae</taxon>
        <taxon>Hippocastanoideae</taxon>
        <taxon>Acereae</taxon>
        <taxon>Acer</taxon>
    </lineage>
</organism>
<dbReference type="GO" id="GO:0005524">
    <property type="term" value="F:ATP binding"/>
    <property type="evidence" value="ECO:0007669"/>
    <property type="project" value="UniProtKB-UniRule"/>
</dbReference>
<comment type="similarity">
    <text evidence="18">Belongs to the protein kinase superfamily. Ser/Thr protein kinase family.</text>
</comment>
<dbReference type="GO" id="GO:0030246">
    <property type="term" value="F:carbohydrate binding"/>
    <property type="evidence" value="ECO:0007669"/>
    <property type="project" value="UniProtKB-KW"/>
</dbReference>
<reference evidence="24" key="1">
    <citation type="journal article" date="2022" name="Plant J.">
        <title>Strategies of tolerance reflected in two North American maple genomes.</title>
        <authorList>
            <person name="McEvoy S.L."/>
            <person name="Sezen U.U."/>
            <person name="Trouern-Trend A."/>
            <person name="McMahon S.M."/>
            <person name="Schaberg P.G."/>
            <person name="Yang J."/>
            <person name="Wegrzyn J.L."/>
            <person name="Swenson N.G."/>
        </authorList>
    </citation>
    <scope>NUCLEOTIDE SEQUENCE</scope>
    <source>
        <strain evidence="24">91603</strain>
    </source>
</reference>
<dbReference type="EC" id="2.7.11.1" evidence="18"/>
<dbReference type="InterPro" id="IPR011009">
    <property type="entry name" value="Kinase-like_dom_sf"/>
</dbReference>
<evidence type="ECO:0000256" key="10">
    <source>
        <dbReference type="ARBA" id="ARBA00022840"/>
    </source>
</evidence>
<comment type="catalytic activity">
    <reaction evidence="17 18">
        <text>L-seryl-[protein] + ATP = O-phospho-L-seryl-[protein] + ADP + H(+)</text>
        <dbReference type="Rhea" id="RHEA:17989"/>
        <dbReference type="Rhea" id="RHEA-COMP:9863"/>
        <dbReference type="Rhea" id="RHEA-COMP:11604"/>
        <dbReference type="ChEBI" id="CHEBI:15378"/>
        <dbReference type="ChEBI" id="CHEBI:29999"/>
        <dbReference type="ChEBI" id="CHEBI:30616"/>
        <dbReference type="ChEBI" id="CHEBI:83421"/>
        <dbReference type="ChEBI" id="CHEBI:456216"/>
        <dbReference type="EC" id="2.7.11.1"/>
    </reaction>
</comment>
<accession>A0AAD5JMM3</accession>
<keyword evidence="9 18" id="KW-0418">Kinase</keyword>
<dbReference type="Proteomes" id="UP001064489">
    <property type="component" value="Chromosome 1"/>
</dbReference>
<keyword evidence="25" id="KW-1185">Reference proteome</keyword>
<name>A0AAD5JMM3_ACENE</name>
<dbReference type="InterPro" id="IPR036426">
    <property type="entry name" value="Bulb-type_lectin_dom_sf"/>
</dbReference>
<keyword evidence="5 20" id="KW-0812">Transmembrane</keyword>
<keyword evidence="2 18" id="KW-0723">Serine/threonine-protein kinase</keyword>
<evidence type="ECO:0000313" key="24">
    <source>
        <dbReference type="EMBL" id="KAI9196401.1"/>
    </source>
</evidence>
<evidence type="ECO:0000256" key="14">
    <source>
        <dbReference type="ARBA" id="ARBA00023170"/>
    </source>
</evidence>
<evidence type="ECO:0000256" key="13">
    <source>
        <dbReference type="ARBA" id="ARBA00023157"/>
    </source>
</evidence>
<evidence type="ECO:0000256" key="4">
    <source>
        <dbReference type="ARBA" id="ARBA00022679"/>
    </source>
</evidence>
<evidence type="ECO:0000256" key="5">
    <source>
        <dbReference type="ARBA" id="ARBA00022692"/>
    </source>
</evidence>
<dbReference type="PROSITE" id="PS50927">
    <property type="entry name" value="BULB_LECTIN"/>
    <property type="match status" value="1"/>
</dbReference>
<dbReference type="PROSITE" id="PS00107">
    <property type="entry name" value="PROTEIN_KINASE_ATP"/>
    <property type="match status" value="1"/>
</dbReference>
<proteinExistence type="inferred from homology"/>
<dbReference type="Gene3D" id="2.90.10.10">
    <property type="entry name" value="Bulb-type lectin domain"/>
    <property type="match status" value="1"/>
</dbReference>
<evidence type="ECO:0000256" key="1">
    <source>
        <dbReference type="ARBA" id="ARBA00004479"/>
    </source>
</evidence>
<dbReference type="InterPro" id="IPR000858">
    <property type="entry name" value="S_locus_glycoprot_dom"/>
</dbReference>
<keyword evidence="13" id="KW-1015">Disulfide bond</keyword>
<evidence type="ECO:0000256" key="2">
    <source>
        <dbReference type="ARBA" id="ARBA00022527"/>
    </source>
</evidence>
<evidence type="ECO:0000256" key="3">
    <source>
        <dbReference type="ARBA" id="ARBA00022536"/>
    </source>
</evidence>
<evidence type="ECO:0000256" key="9">
    <source>
        <dbReference type="ARBA" id="ARBA00022777"/>
    </source>
</evidence>
<protein>
    <recommendedName>
        <fullName evidence="18">Receptor-like serine/threonine-protein kinase</fullName>
        <ecNumber evidence="18">2.7.11.1</ecNumber>
    </recommendedName>
</protein>
<dbReference type="Pfam" id="PF00069">
    <property type="entry name" value="Pkinase"/>
    <property type="match status" value="1"/>
</dbReference>
<dbReference type="GO" id="GO:0048544">
    <property type="term" value="P:recognition of pollen"/>
    <property type="evidence" value="ECO:0007669"/>
    <property type="project" value="InterPro"/>
</dbReference>
<dbReference type="CDD" id="cd00028">
    <property type="entry name" value="B_lectin"/>
    <property type="match status" value="1"/>
</dbReference>
<evidence type="ECO:0000256" key="11">
    <source>
        <dbReference type="ARBA" id="ARBA00022989"/>
    </source>
</evidence>
<dbReference type="GO" id="GO:0004674">
    <property type="term" value="F:protein serine/threonine kinase activity"/>
    <property type="evidence" value="ECO:0007669"/>
    <property type="project" value="UniProtKB-KW"/>
</dbReference>
<dbReference type="InterPro" id="IPR001480">
    <property type="entry name" value="Bulb-type_lectin_dom"/>
</dbReference>
<feature type="domain" description="Protein kinase" evidence="22">
    <location>
        <begin position="491"/>
        <end position="777"/>
    </location>
</feature>
<dbReference type="PANTHER" id="PTHR47976">
    <property type="entry name" value="G-TYPE LECTIN S-RECEPTOR-LIKE SERINE/THREONINE-PROTEIN KINASE SD2-5"/>
    <property type="match status" value="1"/>
</dbReference>
<dbReference type="EMBL" id="JAJSOW010000003">
    <property type="protein sequence ID" value="KAI9196401.1"/>
    <property type="molecule type" value="Genomic_DNA"/>
</dbReference>
<evidence type="ECO:0000313" key="25">
    <source>
        <dbReference type="Proteomes" id="UP001064489"/>
    </source>
</evidence>
<evidence type="ECO:0000256" key="7">
    <source>
        <dbReference type="ARBA" id="ARBA00022734"/>
    </source>
</evidence>
<keyword evidence="12 20" id="KW-0472">Membrane</keyword>
<gene>
    <name evidence="24" type="ORF">LWI28_023599</name>
</gene>
<keyword evidence="11 20" id="KW-1133">Transmembrane helix</keyword>
<feature type="transmembrane region" description="Helical" evidence="20">
    <location>
        <begin position="431"/>
        <end position="455"/>
    </location>
</feature>
<dbReference type="Gene3D" id="1.10.510.10">
    <property type="entry name" value="Transferase(Phosphotransferase) domain 1"/>
    <property type="match status" value="1"/>
</dbReference>
<dbReference type="PROSITE" id="PS00108">
    <property type="entry name" value="PROTEIN_KINASE_ST"/>
    <property type="match status" value="1"/>
</dbReference>
<keyword evidence="15" id="KW-0325">Glycoprotein</keyword>
<dbReference type="InterPro" id="IPR017441">
    <property type="entry name" value="Protein_kinase_ATP_BS"/>
</dbReference>
<dbReference type="GO" id="GO:0016020">
    <property type="term" value="C:membrane"/>
    <property type="evidence" value="ECO:0007669"/>
    <property type="project" value="UniProtKB-SubCell"/>
</dbReference>
<dbReference type="SUPFAM" id="SSF51110">
    <property type="entry name" value="alpha-D-mannose-specific plant lectins"/>
    <property type="match status" value="2"/>
</dbReference>
<dbReference type="FunFam" id="1.10.510.10:FF:000237">
    <property type="entry name" value="G-type lectin S-receptor-like serine/threonine-protein kinase"/>
    <property type="match status" value="1"/>
</dbReference>
<dbReference type="InterPro" id="IPR000719">
    <property type="entry name" value="Prot_kinase_dom"/>
</dbReference>
<evidence type="ECO:0000256" key="17">
    <source>
        <dbReference type="ARBA" id="ARBA00048679"/>
    </source>
</evidence>
<evidence type="ECO:0000256" key="21">
    <source>
        <dbReference type="SAM" id="SignalP"/>
    </source>
</evidence>
<dbReference type="InterPro" id="IPR024171">
    <property type="entry name" value="SRK-like_kinase"/>
</dbReference>
<dbReference type="InterPro" id="IPR051343">
    <property type="entry name" value="G-type_lectin_kinases/EP1-like"/>
</dbReference>
<dbReference type="Gene3D" id="3.30.200.20">
    <property type="entry name" value="Phosphorylase Kinase, domain 1"/>
    <property type="match status" value="1"/>
</dbReference>
<feature type="signal peptide" evidence="21">
    <location>
        <begin position="1"/>
        <end position="21"/>
    </location>
</feature>
<evidence type="ECO:0000256" key="15">
    <source>
        <dbReference type="ARBA" id="ARBA00023180"/>
    </source>
</evidence>
<feature type="chain" id="PRO_5041903137" description="Receptor-like serine/threonine-protein kinase" evidence="21">
    <location>
        <begin position="22"/>
        <end position="790"/>
    </location>
</feature>
<reference evidence="24" key="2">
    <citation type="submission" date="2023-02" db="EMBL/GenBank/DDBJ databases">
        <authorList>
            <person name="Swenson N.G."/>
            <person name="Wegrzyn J.L."/>
            <person name="Mcevoy S.L."/>
        </authorList>
    </citation>
    <scope>NUCLEOTIDE SEQUENCE</scope>
    <source>
        <strain evidence="24">91603</strain>
        <tissue evidence="24">Leaf</tissue>
    </source>
</reference>